<gene>
    <name evidence="1" type="ORF">LTS18_004599</name>
</gene>
<sequence>RWQGGLRQNVKRLERELNDLKSLLPLIATTSKRESAEQLALEIQQHGFSQHSVEQMRRILHEHSPDPEEKEGEEEEEVNEEMASPSEEYEEAESEELLEEGSLTGFDSLYQEPFQSTYAESSQAALVGFRLVVFNQKENEVD</sequence>
<evidence type="ECO:0000313" key="1">
    <source>
        <dbReference type="EMBL" id="KAK3062209.1"/>
    </source>
</evidence>
<keyword evidence="2" id="KW-1185">Reference proteome</keyword>
<reference evidence="1" key="1">
    <citation type="submission" date="2024-09" db="EMBL/GenBank/DDBJ databases">
        <title>Black Yeasts Isolated from many extreme environments.</title>
        <authorList>
            <person name="Coleine C."/>
            <person name="Stajich J.E."/>
            <person name="Selbmann L."/>
        </authorList>
    </citation>
    <scope>NUCLEOTIDE SEQUENCE</scope>
    <source>
        <strain evidence="1">CCFEE 5737</strain>
    </source>
</reference>
<proteinExistence type="predicted"/>
<evidence type="ECO:0000313" key="2">
    <source>
        <dbReference type="Proteomes" id="UP001186974"/>
    </source>
</evidence>
<accession>A0ACC3D5I2</accession>
<comment type="caution">
    <text evidence="1">The sequence shown here is derived from an EMBL/GenBank/DDBJ whole genome shotgun (WGS) entry which is preliminary data.</text>
</comment>
<organism evidence="1 2">
    <name type="scientific">Coniosporium uncinatum</name>
    <dbReference type="NCBI Taxonomy" id="93489"/>
    <lineage>
        <taxon>Eukaryota</taxon>
        <taxon>Fungi</taxon>
        <taxon>Dikarya</taxon>
        <taxon>Ascomycota</taxon>
        <taxon>Pezizomycotina</taxon>
        <taxon>Dothideomycetes</taxon>
        <taxon>Dothideomycetes incertae sedis</taxon>
        <taxon>Coniosporium</taxon>
    </lineage>
</organism>
<protein>
    <submittedName>
        <fullName evidence="1">Uncharacterized protein</fullName>
    </submittedName>
</protein>
<feature type="non-terminal residue" evidence="1">
    <location>
        <position position="1"/>
    </location>
</feature>
<dbReference type="EMBL" id="JAWDJW010007412">
    <property type="protein sequence ID" value="KAK3062209.1"/>
    <property type="molecule type" value="Genomic_DNA"/>
</dbReference>
<dbReference type="Proteomes" id="UP001186974">
    <property type="component" value="Unassembled WGS sequence"/>
</dbReference>
<name>A0ACC3D5I2_9PEZI</name>